<accession>A0A2D0RRQ8</accession>
<evidence type="ECO:0000256" key="3">
    <source>
        <dbReference type="ARBA" id="ARBA00008295"/>
    </source>
</evidence>
<evidence type="ECO:0000256" key="1">
    <source>
        <dbReference type="ARBA" id="ARBA00004435"/>
    </source>
</evidence>
<gene>
    <name evidence="12" type="primary">LOC108270551</name>
</gene>
<dbReference type="GO" id="GO:0005198">
    <property type="term" value="F:structural molecule activity"/>
    <property type="evidence" value="ECO:0007669"/>
    <property type="project" value="InterPro"/>
</dbReference>
<dbReference type="Pfam" id="PF13903">
    <property type="entry name" value="Claudin_2"/>
    <property type="match status" value="1"/>
</dbReference>
<feature type="transmembrane region" description="Helical" evidence="10">
    <location>
        <begin position="89"/>
        <end position="113"/>
    </location>
</feature>
<evidence type="ECO:0000256" key="6">
    <source>
        <dbReference type="ARBA" id="ARBA00022692"/>
    </source>
</evidence>
<evidence type="ECO:0000256" key="9">
    <source>
        <dbReference type="ARBA" id="ARBA00023136"/>
    </source>
</evidence>
<evidence type="ECO:0000256" key="10">
    <source>
        <dbReference type="SAM" id="Phobius"/>
    </source>
</evidence>
<organism evidence="11 12">
    <name type="scientific">Ictalurus punctatus</name>
    <name type="common">Channel catfish</name>
    <name type="synonym">Silurus punctatus</name>
    <dbReference type="NCBI Taxonomy" id="7998"/>
    <lineage>
        <taxon>Eukaryota</taxon>
        <taxon>Metazoa</taxon>
        <taxon>Chordata</taxon>
        <taxon>Craniata</taxon>
        <taxon>Vertebrata</taxon>
        <taxon>Euteleostomi</taxon>
        <taxon>Actinopterygii</taxon>
        <taxon>Neopterygii</taxon>
        <taxon>Teleostei</taxon>
        <taxon>Ostariophysi</taxon>
        <taxon>Siluriformes</taxon>
        <taxon>Ictaluridae</taxon>
        <taxon>Ictalurus</taxon>
    </lineage>
</organism>
<dbReference type="PRINTS" id="PR01077">
    <property type="entry name" value="CLAUDIN"/>
</dbReference>
<comment type="subcellular location">
    <subcellularLocation>
        <location evidence="1">Cell junction</location>
        <location evidence="1">Tight junction</location>
    </subcellularLocation>
    <subcellularLocation>
        <location evidence="2">Cell membrane</location>
        <topology evidence="2">Multi-pass membrane protein</topology>
    </subcellularLocation>
</comment>
<dbReference type="STRING" id="7998.ENSIPUP00000031608"/>
<keyword evidence="8 10" id="KW-1133">Transmembrane helix</keyword>
<reference evidence="12" key="2">
    <citation type="submission" date="2025-08" db="UniProtKB">
        <authorList>
            <consortium name="RefSeq"/>
        </authorList>
    </citation>
    <scope>IDENTIFICATION</scope>
    <source>
        <tissue evidence="12">Blood</tissue>
    </source>
</reference>
<dbReference type="GO" id="GO:0005886">
    <property type="term" value="C:plasma membrane"/>
    <property type="evidence" value="ECO:0007669"/>
    <property type="project" value="UniProtKB-SubCell"/>
</dbReference>
<dbReference type="Gene3D" id="1.20.140.150">
    <property type="match status" value="1"/>
</dbReference>
<keyword evidence="5" id="KW-1003">Cell membrane</keyword>
<proteinExistence type="inferred from homology"/>
<dbReference type="RefSeq" id="XP_017332856.1">
    <property type="nucleotide sequence ID" value="XM_017477367.3"/>
</dbReference>
<evidence type="ECO:0000256" key="2">
    <source>
        <dbReference type="ARBA" id="ARBA00004651"/>
    </source>
</evidence>
<keyword evidence="4" id="KW-0796">Tight junction</keyword>
<dbReference type="InterPro" id="IPR006187">
    <property type="entry name" value="Claudin"/>
</dbReference>
<evidence type="ECO:0000256" key="7">
    <source>
        <dbReference type="ARBA" id="ARBA00022949"/>
    </source>
</evidence>
<feature type="transmembrane region" description="Helical" evidence="10">
    <location>
        <begin position="125"/>
        <end position="150"/>
    </location>
</feature>
<dbReference type="GeneID" id="108270551"/>
<dbReference type="PANTHER" id="PTHR12002">
    <property type="entry name" value="CLAUDIN"/>
    <property type="match status" value="1"/>
</dbReference>
<comment type="similarity">
    <text evidence="3">Belongs to the claudin family.</text>
</comment>
<protein>
    <submittedName>
        <fullName evidence="12">Claudin-34</fullName>
    </submittedName>
</protein>
<keyword evidence="6 10" id="KW-0812">Transmembrane</keyword>
<dbReference type="AlphaFoldDB" id="A0A2D0RRQ8"/>
<dbReference type="Proteomes" id="UP000221080">
    <property type="component" value="Chromosome 10"/>
</dbReference>
<evidence type="ECO:0000313" key="11">
    <source>
        <dbReference type="Proteomes" id="UP000221080"/>
    </source>
</evidence>
<keyword evidence="11" id="KW-1185">Reference proteome</keyword>
<evidence type="ECO:0000313" key="12">
    <source>
        <dbReference type="RefSeq" id="XP_017332856.1"/>
    </source>
</evidence>
<evidence type="ECO:0000256" key="8">
    <source>
        <dbReference type="ARBA" id="ARBA00022989"/>
    </source>
</evidence>
<dbReference type="GO" id="GO:0005923">
    <property type="term" value="C:bicellular tight junction"/>
    <property type="evidence" value="ECO:0007669"/>
    <property type="project" value="UniProtKB-SubCell"/>
</dbReference>
<feature type="transmembrane region" description="Helical" evidence="10">
    <location>
        <begin position="177"/>
        <end position="202"/>
    </location>
</feature>
<dbReference type="KEGG" id="ipu:108270551"/>
<feature type="transmembrane region" description="Helical" evidence="10">
    <location>
        <begin position="12"/>
        <end position="32"/>
    </location>
</feature>
<evidence type="ECO:0000256" key="4">
    <source>
        <dbReference type="ARBA" id="ARBA00022427"/>
    </source>
</evidence>
<feature type="transmembrane region" description="Helical" evidence="10">
    <location>
        <begin position="44"/>
        <end position="69"/>
    </location>
</feature>
<reference evidence="11" key="1">
    <citation type="journal article" date="2016" name="Nat. Commun.">
        <title>The channel catfish genome sequence provides insights into the evolution of scale formation in teleosts.</title>
        <authorList>
            <person name="Liu Z."/>
            <person name="Liu S."/>
            <person name="Yao J."/>
            <person name="Bao L."/>
            <person name="Zhang J."/>
            <person name="Li Y."/>
            <person name="Jiang C."/>
            <person name="Sun L."/>
            <person name="Wang R."/>
            <person name="Zhang Y."/>
            <person name="Zhou T."/>
            <person name="Zeng Q."/>
            <person name="Fu Q."/>
            <person name="Gao S."/>
            <person name="Li N."/>
            <person name="Koren S."/>
            <person name="Jiang Y."/>
            <person name="Zimin A."/>
            <person name="Xu P."/>
            <person name="Phillippy A.M."/>
            <person name="Geng X."/>
            <person name="Song L."/>
            <person name="Sun F."/>
            <person name="Li C."/>
            <person name="Wang X."/>
            <person name="Chen A."/>
            <person name="Jin Y."/>
            <person name="Yuan Z."/>
            <person name="Yang Y."/>
            <person name="Tan S."/>
            <person name="Peatman E."/>
            <person name="Lu J."/>
            <person name="Qin Z."/>
            <person name="Dunham R."/>
            <person name="Li Z."/>
            <person name="Sonstegard T."/>
            <person name="Feng J."/>
            <person name="Danzmann R.G."/>
            <person name="Schroeder S."/>
            <person name="Scheffler B."/>
            <person name="Duke M.V."/>
            <person name="Ballard L."/>
            <person name="Kucuktas H."/>
            <person name="Kaltenboeck L."/>
            <person name="Liu H."/>
            <person name="Armbruster J."/>
            <person name="Xie Y."/>
            <person name="Kirby M.L."/>
            <person name="Tian Y."/>
            <person name="Flanagan M.E."/>
            <person name="Mu W."/>
            <person name="Waldbieser G.C."/>
        </authorList>
    </citation>
    <scope>NUCLEOTIDE SEQUENCE [LARGE SCALE GENOMIC DNA]</scope>
    <source>
        <strain evidence="11">SDA103</strain>
    </source>
</reference>
<dbReference type="OrthoDB" id="9895009at2759"/>
<name>A0A2D0RRQ8_ICTPU</name>
<keyword evidence="7" id="KW-0965">Cell junction</keyword>
<sequence>MPYLAHTAHAQFVAFWVGAIGWILTIVTIGLVEWRVWEVSNLSIITSGLAWVGIWRVCFFSNVLVTSGYQVMYCQRMQLTDAYMPNEIAVAQAFMLLAFILGFFGQSSIIYGLRNIYFGLDETRSITLAFSFGGGLLLLAGVTSFIPLFWNLSAVVTNQTISFPPNFNMPPAPDNQYVGSGIIVGIFASILVVLSGTVFLSYKLPEGLSSKIRPSRTKENHCGLSETGMAVHVKSGQMAAQDRKNDLGIDNLAFQSQKDG</sequence>
<evidence type="ECO:0000256" key="5">
    <source>
        <dbReference type="ARBA" id="ARBA00022475"/>
    </source>
</evidence>
<keyword evidence="9 10" id="KW-0472">Membrane</keyword>
<dbReference type="InterPro" id="IPR004031">
    <property type="entry name" value="PMP22/EMP/MP20/Claudin"/>
</dbReference>